<dbReference type="HOGENOM" id="CLU_2302781_0_0_11"/>
<feature type="domain" description="PPE family C-terminal" evidence="2">
    <location>
        <begin position="27"/>
        <end position="84"/>
    </location>
</feature>
<sequence>MGGAAAGGANAPVPRSLHDFSSVRVASAGLGEAASLGSLSVPRNWSGPREPEPTPADGVATGPSFAVPSARGFERGLMSMMTGRRPAVRATDRDERDEDA</sequence>
<evidence type="ECO:0000256" key="1">
    <source>
        <dbReference type="SAM" id="MobiDB-lite"/>
    </source>
</evidence>
<accession>D5PCE5</accession>
<dbReference type="EMBL" id="ADNV01000271">
    <property type="protein sequence ID" value="EFG76296.1"/>
    <property type="molecule type" value="Genomic_DNA"/>
</dbReference>
<proteinExistence type="predicted"/>
<dbReference type="Proteomes" id="UP000003653">
    <property type="component" value="Unassembled WGS sequence"/>
</dbReference>
<evidence type="ECO:0000313" key="4">
    <source>
        <dbReference type="Proteomes" id="UP000003653"/>
    </source>
</evidence>
<reference evidence="3 4" key="1">
    <citation type="submission" date="2010-04" db="EMBL/GenBank/DDBJ databases">
        <authorList>
            <person name="Muzny D."/>
            <person name="Qin X."/>
            <person name="Deng J."/>
            <person name="Jiang H."/>
            <person name="Liu Y."/>
            <person name="Qu J."/>
            <person name="Song X.-Z."/>
            <person name="Zhang L."/>
            <person name="Thornton R."/>
            <person name="Coyle M."/>
            <person name="Francisco L."/>
            <person name="Jackson L."/>
            <person name="Javaid M."/>
            <person name="Korchina V."/>
            <person name="Kovar C."/>
            <person name="Mata R."/>
            <person name="Mathew T."/>
            <person name="Ngo R."/>
            <person name="Nguyen L."/>
            <person name="Nguyen N."/>
            <person name="Okwuonu G."/>
            <person name="Ongeri F."/>
            <person name="Pham C."/>
            <person name="Simmons D."/>
            <person name="Wilczek-Boney K."/>
            <person name="Hale W."/>
            <person name="Jakkamsetti A."/>
            <person name="Pham P."/>
            <person name="Ruth R."/>
            <person name="San Lucas F."/>
            <person name="Warren J."/>
            <person name="Zhang J."/>
            <person name="Zhao Z."/>
            <person name="Zhou C."/>
            <person name="Zhu D."/>
            <person name="Lee S."/>
            <person name="Bess C."/>
            <person name="Blankenburg K."/>
            <person name="Forbes L."/>
            <person name="Fu Q."/>
            <person name="Gubbala S."/>
            <person name="Hirani K."/>
            <person name="Jayaseelan J.C."/>
            <person name="Lara F."/>
            <person name="Munidasa M."/>
            <person name="Palculict T."/>
            <person name="Patil S."/>
            <person name="Pu L.-L."/>
            <person name="Saada N."/>
            <person name="Tang L."/>
            <person name="Weissenberger G."/>
            <person name="Zhu Y."/>
            <person name="Hemphill L."/>
            <person name="Shang Y."/>
            <person name="Youmans B."/>
            <person name="Ayvaz T."/>
            <person name="Ross M."/>
            <person name="Santibanez J."/>
            <person name="Aqrawi P."/>
            <person name="Gross S."/>
            <person name="Joshi V."/>
            <person name="Fowler G."/>
            <person name="Nazareth L."/>
            <person name="Reid J."/>
            <person name="Worley K."/>
            <person name="Petrosino J."/>
            <person name="Highlander S."/>
            <person name="Gibbs R."/>
        </authorList>
    </citation>
    <scope>NUCLEOTIDE SEQUENCE [LARGE SCALE GENOMIC DNA]</scope>
    <source>
        <strain evidence="3 4">ATCC BAA-614</strain>
    </source>
</reference>
<evidence type="ECO:0000259" key="2">
    <source>
        <dbReference type="Pfam" id="PF12484"/>
    </source>
</evidence>
<dbReference type="Pfam" id="PF12484">
    <property type="entry name" value="PPE-SVP"/>
    <property type="match status" value="1"/>
</dbReference>
<dbReference type="InterPro" id="IPR022171">
    <property type="entry name" value="PPE_C"/>
</dbReference>
<dbReference type="RefSeq" id="WP_007167869.1">
    <property type="nucleotide sequence ID" value="NZ_GG770553.1"/>
</dbReference>
<protein>
    <recommendedName>
        <fullName evidence="2">PPE family C-terminal domain-containing protein</fullName>
    </recommendedName>
</protein>
<keyword evidence="4" id="KW-1185">Reference proteome</keyword>
<feature type="region of interest" description="Disordered" evidence="1">
    <location>
        <begin position="32"/>
        <end position="100"/>
    </location>
</feature>
<organism evidence="3 4">
    <name type="scientific">Mycobacterium parascrofulaceum ATCC BAA-614</name>
    <dbReference type="NCBI Taxonomy" id="525368"/>
    <lineage>
        <taxon>Bacteria</taxon>
        <taxon>Bacillati</taxon>
        <taxon>Actinomycetota</taxon>
        <taxon>Actinomycetes</taxon>
        <taxon>Mycobacteriales</taxon>
        <taxon>Mycobacteriaceae</taxon>
        <taxon>Mycobacterium</taxon>
        <taxon>Mycobacterium simiae complex</taxon>
    </lineage>
</organism>
<name>D5PCE5_9MYCO</name>
<dbReference type="AlphaFoldDB" id="D5PCE5"/>
<comment type="caution">
    <text evidence="3">The sequence shown here is derived from an EMBL/GenBank/DDBJ whole genome shotgun (WGS) entry which is preliminary data.</text>
</comment>
<gene>
    <name evidence="3" type="ORF">HMPREF0591_3839</name>
</gene>
<evidence type="ECO:0000313" key="3">
    <source>
        <dbReference type="EMBL" id="EFG76296.1"/>
    </source>
</evidence>